<gene>
    <name evidence="2" type="ORF">WH52_13215</name>
</gene>
<feature type="transmembrane region" description="Helical" evidence="1">
    <location>
        <begin position="115"/>
        <end position="132"/>
    </location>
</feature>
<dbReference type="PANTHER" id="PTHR37422">
    <property type="entry name" value="TEICHURONIC ACID BIOSYNTHESIS PROTEIN TUAE"/>
    <property type="match status" value="1"/>
</dbReference>
<feature type="transmembrane region" description="Helical" evidence="1">
    <location>
        <begin position="181"/>
        <end position="198"/>
    </location>
</feature>
<reference evidence="2 3" key="1">
    <citation type="submission" date="2015-03" db="EMBL/GenBank/DDBJ databases">
        <title>Genome sequence of Tenacibaculum sp. S2-2, isolated from intestinal microbiota of sea cucumber, Apostichopus japonicas.</title>
        <authorList>
            <person name="Shao Z."/>
            <person name="Wang L."/>
            <person name="Li X."/>
        </authorList>
    </citation>
    <scope>NUCLEOTIDE SEQUENCE [LARGE SCALE GENOMIC DNA]</scope>
    <source>
        <strain evidence="2 3">S2-2</strain>
    </source>
</reference>
<accession>A0A1Y2PB81</accession>
<dbReference type="Proteomes" id="UP000194221">
    <property type="component" value="Unassembled WGS sequence"/>
</dbReference>
<dbReference type="STRING" id="1635173.WH52_13215"/>
<dbReference type="AlphaFoldDB" id="A0A1Y2PB81"/>
<name>A0A1Y2PB81_9FLAO</name>
<keyword evidence="1" id="KW-0472">Membrane</keyword>
<comment type="caution">
    <text evidence="2">The sequence shown here is derived from an EMBL/GenBank/DDBJ whole genome shotgun (WGS) entry which is preliminary data.</text>
</comment>
<proteinExistence type="predicted"/>
<protein>
    <recommendedName>
        <fullName evidence="4">O-antigen polymerase</fullName>
    </recommendedName>
</protein>
<evidence type="ECO:0000313" key="3">
    <source>
        <dbReference type="Proteomes" id="UP000194221"/>
    </source>
</evidence>
<feature type="transmembrane region" description="Helical" evidence="1">
    <location>
        <begin position="75"/>
        <end position="95"/>
    </location>
</feature>
<feature type="transmembrane region" description="Helical" evidence="1">
    <location>
        <begin position="294"/>
        <end position="314"/>
    </location>
</feature>
<feature type="transmembrane region" description="Helical" evidence="1">
    <location>
        <begin position="12"/>
        <end position="32"/>
    </location>
</feature>
<dbReference type="PANTHER" id="PTHR37422:SF13">
    <property type="entry name" value="LIPOPOLYSACCHARIDE BIOSYNTHESIS PROTEIN PA4999-RELATED"/>
    <property type="match status" value="1"/>
</dbReference>
<sequence>MFFAVKYKIKPRFNRVIITFIFLYILMTLSYLWSIDKNLTLKGIGNKSALFIIPLLFSFIPKFSSTQIRNIFKYFSYVLVLYALFFITIGSINYLSSNDINVLAKHELVSPLGLNRIYVSLFTIVGVFHLIYNEKKTFTNNVLLSILIIFLLLLSSKNIIITSLISLVLLNSKSLVSLSKTKLTILSILLFVFSFLYINNNPAFYTELIPKKIKEVLVKKDFEKNYYFNGSELRILYTRFLYEFEEEDHIFFKGYGLNATQEKLNQKCNEYRVPEGYGTTFNFHNQYNQTMAEIGFFGLLLLLIILFLSFKNAVHKKDKFTITVFIIFASLMITESILNRQRGIYFFSIIFLLLLNTKKPISSTNPND</sequence>
<evidence type="ECO:0000256" key="1">
    <source>
        <dbReference type="SAM" id="Phobius"/>
    </source>
</evidence>
<organism evidence="2 3">
    <name type="scientific">Tenacibaculum holothuriorum</name>
    <dbReference type="NCBI Taxonomy" id="1635173"/>
    <lineage>
        <taxon>Bacteria</taxon>
        <taxon>Pseudomonadati</taxon>
        <taxon>Bacteroidota</taxon>
        <taxon>Flavobacteriia</taxon>
        <taxon>Flavobacteriales</taxon>
        <taxon>Flavobacteriaceae</taxon>
        <taxon>Tenacibaculum</taxon>
    </lineage>
</organism>
<dbReference type="InterPro" id="IPR051533">
    <property type="entry name" value="WaaL-like"/>
</dbReference>
<feature type="transmembrane region" description="Helical" evidence="1">
    <location>
        <begin position="320"/>
        <end position="338"/>
    </location>
</feature>
<evidence type="ECO:0000313" key="2">
    <source>
        <dbReference type="EMBL" id="OSY87019.1"/>
    </source>
</evidence>
<feature type="transmembrane region" description="Helical" evidence="1">
    <location>
        <begin position="144"/>
        <end position="169"/>
    </location>
</feature>
<feature type="transmembrane region" description="Helical" evidence="1">
    <location>
        <begin position="44"/>
        <end position="63"/>
    </location>
</feature>
<dbReference type="InParanoid" id="A0A1Y2PB81"/>
<keyword evidence="3" id="KW-1185">Reference proteome</keyword>
<dbReference type="EMBL" id="LAPZ01000015">
    <property type="protein sequence ID" value="OSY87019.1"/>
    <property type="molecule type" value="Genomic_DNA"/>
</dbReference>
<keyword evidence="1" id="KW-0812">Transmembrane</keyword>
<evidence type="ECO:0008006" key="4">
    <source>
        <dbReference type="Google" id="ProtNLM"/>
    </source>
</evidence>
<keyword evidence="1" id="KW-1133">Transmembrane helix</keyword>